<dbReference type="CDD" id="cd00077">
    <property type="entry name" value="HDc"/>
    <property type="match status" value="1"/>
</dbReference>
<dbReference type="SMART" id="SM00471">
    <property type="entry name" value="HDc"/>
    <property type="match status" value="1"/>
</dbReference>
<sequence length="218" mass="23366">MSESSGDWSRHLAALAIADSHDDGAHDLNHLHRVWQTAQTLLQDHAEADALVVMAACYLHDLVNLPKNHPDRSRASTLAAELAVAKLREAGFPSEKLAAVAHAIEAHSFSAGIAPTTIEAKIVQDADRLDALGAVGLVRLFYTAGRLGSALAHAGDPLGTVRELDDKAYALDHIEVKLATLPATMQTAAGRRLGEERLQWLRQFQADFVAEWGTGSGS</sequence>
<name>A0ABY0ITY6_9RHOO</name>
<dbReference type="EMBL" id="SHKM01000001">
    <property type="protein sequence ID" value="RZT90295.1"/>
    <property type="molecule type" value="Genomic_DNA"/>
</dbReference>
<gene>
    <name evidence="2" type="ORF">EV678_1107</name>
</gene>
<reference evidence="2 3" key="1">
    <citation type="submission" date="2019-02" db="EMBL/GenBank/DDBJ databases">
        <title>Genomic Encyclopedia of Type Strains, Phase IV (KMG-IV): sequencing the most valuable type-strain genomes for metagenomic binning, comparative biology and taxonomic classification.</title>
        <authorList>
            <person name="Goeker M."/>
        </authorList>
    </citation>
    <scope>NUCLEOTIDE SEQUENCE [LARGE SCALE GENOMIC DNA]</scope>
    <source>
        <strain evidence="2 3">DSM 21223</strain>
    </source>
</reference>
<evidence type="ECO:0000313" key="3">
    <source>
        <dbReference type="Proteomes" id="UP000292136"/>
    </source>
</evidence>
<accession>A0ABY0ITY6</accession>
<evidence type="ECO:0000313" key="2">
    <source>
        <dbReference type="EMBL" id="RZT90295.1"/>
    </source>
</evidence>
<comment type="caution">
    <text evidence="2">The sequence shown here is derived from an EMBL/GenBank/DDBJ whole genome shotgun (WGS) entry which is preliminary data.</text>
</comment>
<keyword evidence="3" id="KW-1185">Reference proteome</keyword>
<dbReference type="InterPro" id="IPR006674">
    <property type="entry name" value="HD_domain"/>
</dbReference>
<feature type="domain" description="HD" evidence="1">
    <location>
        <begin position="27"/>
        <end position="132"/>
    </location>
</feature>
<dbReference type="PANTHER" id="PTHR33594">
    <property type="entry name" value="SUPERFAMILY HYDROLASE, PUTATIVE (AFU_ORTHOLOGUE AFUA_1G03035)-RELATED"/>
    <property type="match status" value="1"/>
</dbReference>
<dbReference type="Proteomes" id="UP000292136">
    <property type="component" value="Unassembled WGS sequence"/>
</dbReference>
<dbReference type="Gene3D" id="1.10.3210.50">
    <property type="match status" value="1"/>
</dbReference>
<proteinExistence type="predicted"/>
<evidence type="ECO:0000259" key="1">
    <source>
        <dbReference type="PROSITE" id="PS51831"/>
    </source>
</evidence>
<dbReference type="PANTHER" id="PTHR33594:SF1">
    <property type="entry name" value="HD_PDEASE DOMAIN-CONTAINING PROTEIN"/>
    <property type="match status" value="1"/>
</dbReference>
<dbReference type="RefSeq" id="WP_130458782.1">
    <property type="nucleotide sequence ID" value="NZ_SHKM01000001.1"/>
</dbReference>
<dbReference type="PROSITE" id="PS51831">
    <property type="entry name" value="HD"/>
    <property type="match status" value="1"/>
</dbReference>
<dbReference type="SUPFAM" id="SSF109604">
    <property type="entry name" value="HD-domain/PDEase-like"/>
    <property type="match status" value="1"/>
</dbReference>
<organism evidence="2 3">
    <name type="scientific">Azospira oryzae</name>
    <dbReference type="NCBI Taxonomy" id="146939"/>
    <lineage>
        <taxon>Bacteria</taxon>
        <taxon>Pseudomonadati</taxon>
        <taxon>Pseudomonadota</taxon>
        <taxon>Betaproteobacteria</taxon>
        <taxon>Rhodocyclales</taxon>
        <taxon>Rhodocyclaceae</taxon>
        <taxon>Azospira</taxon>
    </lineage>
</organism>
<dbReference type="Pfam" id="PF01966">
    <property type="entry name" value="HD"/>
    <property type="match status" value="1"/>
</dbReference>
<protein>
    <recommendedName>
        <fullName evidence="1">HD domain-containing protein</fullName>
    </recommendedName>
</protein>
<dbReference type="InterPro" id="IPR003607">
    <property type="entry name" value="HD/PDEase_dom"/>
</dbReference>